<feature type="region of interest" description="Disordered" evidence="1">
    <location>
        <begin position="1"/>
        <end position="80"/>
    </location>
</feature>
<dbReference type="KEGG" id="ssyi:EKG83_26195"/>
<evidence type="ECO:0000313" key="2">
    <source>
        <dbReference type="EMBL" id="QFZ20443.1"/>
    </source>
</evidence>
<gene>
    <name evidence="2" type="ORF">EKG83_26195</name>
</gene>
<evidence type="ECO:0000256" key="1">
    <source>
        <dbReference type="SAM" id="MobiDB-lite"/>
    </source>
</evidence>
<feature type="region of interest" description="Disordered" evidence="1">
    <location>
        <begin position="207"/>
        <end position="247"/>
    </location>
</feature>
<protein>
    <submittedName>
        <fullName evidence="2">Uncharacterized protein</fullName>
    </submittedName>
</protein>
<proteinExistence type="predicted"/>
<reference evidence="3" key="1">
    <citation type="journal article" date="2021" name="Curr. Microbiol.">
        <title>Complete genome of nocamycin-producing strain Saccharothrix syringae NRRL B-16468 reveals the biosynthetic potential for secondary metabolites.</title>
        <authorList>
            <person name="Mo X."/>
            <person name="Yang S."/>
        </authorList>
    </citation>
    <scope>NUCLEOTIDE SEQUENCE [LARGE SCALE GENOMIC DNA]</scope>
    <source>
        <strain evidence="3">ATCC 51364 / DSM 43886 / JCM 6844 / KCTC 9398 / NBRC 14523 / NRRL B-16468 / INA 2240</strain>
    </source>
</reference>
<sequence>MLDLGAGPPQHSAHDAAKRIGLDRKPRGRGDEREQGVEVFGRGQKHQPLHGGEALAGSRSDVLGEAPQQGEPGQGERAVEADERIGRPALVLRVAVVVGKHLPVVGDRLVGGVRVALDERGESAPALPEHLVLLKRHATQLGQGEVAGTGAQLGQQDGRVPPQGAVGVLGGQQRTQVRYHVRTGPGERCHGPLPVVEAVALIGGPQHVDRRRVDPGQQRGGSVARDRVGGLVRGGGAQRGRPLGARP</sequence>
<dbReference type="AlphaFoldDB" id="A0A5Q0H2X2"/>
<keyword evidence="3" id="KW-1185">Reference proteome</keyword>
<dbReference type="RefSeq" id="WP_153278409.1">
    <property type="nucleotide sequence ID" value="NZ_CP034550.1"/>
</dbReference>
<accession>A0A5Q0H2X2</accession>
<organism evidence="2 3">
    <name type="scientific">Saccharothrix syringae</name>
    <name type="common">Nocardiopsis syringae</name>
    <dbReference type="NCBI Taxonomy" id="103733"/>
    <lineage>
        <taxon>Bacteria</taxon>
        <taxon>Bacillati</taxon>
        <taxon>Actinomycetota</taxon>
        <taxon>Actinomycetes</taxon>
        <taxon>Pseudonocardiales</taxon>
        <taxon>Pseudonocardiaceae</taxon>
        <taxon>Saccharothrix</taxon>
    </lineage>
</organism>
<feature type="compositionally biased region" description="Basic and acidic residues" evidence="1">
    <location>
        <begin position="12"/>
        <end position="36"/>
    </location>
</feature>
<dbReference type="EMBL" id="CP034550">
    <property type="protein sequence ID" value="QFZ20443.1"/>
    <property type="molecule type" value="Genomic_DNA"/>
</dbReference>
<name>A0A5Q0H2X2_SACSY</name>
<dbReference type="Proteomes" id="UP000325787">
    <property type="component" value="Chromosome"/>
</dbReference>
<evidence type="ECO:0000313" key="3">
    <source>
        <dbReference type="Proteomes" id="UP000325787"/>
    </source>
</evidence>